<dbReference type="InterPro" id="IPR019308">
    <property type="entry name" value="TMEM214"/>
</dbReference>
<gene>
    <name evidence="2" type="ORF">FSB_LOCUS1637</name>
</gene>
<name>A0A2N9EG64_FAGSY</name>
<dbReference type="PANTHER" id="PTHR13448">
    <property type="entry name" value="TRANSMEMBRANE PROTEIN 214"/>
    <property type="match status" value="1"/>
</dbReference>
<dbReference type="GO" id="GO:0005794">
    <property type="term" value="C:Golgi apparatus"/>
    <property type="evidence" value="ECO:0007669"/>
    <property type="project" value="TreeGrafter"/>
</dbReference>
<proteinExistence type="predicted"/>
<dbReference type="GO" id="GO:0005783">
    <property type="term" value="C:endoplasmic reticulum"/>
    <property type="evidence" value="ECO:0007669"/>
    <property type="project" value="TreeGrafter"/>
</dbReference>
<dbReference type="AlphaFoldDB" id="A0A2N9EG64"/>
<feature type="compositionally biased region" description="Basic and acidic residues" evidence="1">
    <location>
        <begin position="111"/>
        <end position="126"/>
    </location>
</feature>
<evidence type="ECO:0000313" key="2">
    <source>
        <dbReference type="EMBL" id="SPC73755.1"/>
    </source>
</evidence>
<dbReference type="PANTHER" id="PTHR13448:SF14">
    <property type="entry name" value="F26K24.17 PROTEIN"/>
    <property type="match status" value="1"/>
</dbReference>
<evidence type="ECO:0000256" key="1">
    <source>
        <dbReference type="SAM" id="MobiDB-lite"/>
    </source>
</evidence>
<organism evidence="2">
    <name type="scientific">Fagus sylvatica</name>
    <name type="common">Beechnut</name>
    <dbReference type="NCBI Taxonomy" id="28930"/>
    <lineage>
        <taxon>Eukaryota</taxon>
        <taxon>Viridiplantae</taxon>
        <taxon>Streptophyta</taxon>
        <taxon>Embryophyta</taxon>
        <taxon>Tracheophyta</taxon>
        <taxon>Spermatophyta</taxon>
        <taxon>Magnoliopsida</taxon>
        <taxon>eudicotyledons</taxon>
        <taxon>Gunneridae</taxon>
        <taxon>Pentapetalae</taxon>
        <taxon>rosids</taxon>
        <taxon>fabids</taxon>
        <taxon>Fagales</taxon>
        <taxon>Fagaceae</taxon>
        <taxon>Fagus</taxon>
    </lineage>
</organism>
<protein>
    <submittedName>
        <fullName evidence="2">Uncharacterized protein</fullName>
    </submittedName>
</protein>
<dbReference type="EMBL" id="OIVN01000073">
    <property type="protein sequence ID" value="SPC73755.1"/>
    <property type="molecule type" value="Genomic_DNA"/>
</dbReference>
<accession>A0A2N9EG64</accession>
<feature type="region of interest" description="Disordered" evidence="1">
    <location>
        <begin position="85"/>
        <end position="131"/>
    </location>
</feature>
<reference evidence="2" key="1">
    <citation type="submission" date="2018-02" db="EMBL/GenBank/DDBJ databases">
        <authorList>
            <person name="Cohen D.B."/>
            <person name="Kent A.D."/>
        </authorList>
    </citation>
    <scope>NUCLEOTIDE SEQUENCE</scope>
</reference>
<sequence length="212" mass="23420">MEDNHVAFEDHEATTTTTNTHSNNDHGWQKVTYAKRQRKTAKPSAAAANLNKSVANATLTGADNVFLSLEQDLADRRRRILEAQRSAAVDSDVVSRSKHRINDDDDSSDGEGDHVAENGKAEESKKVKAKKPKKPKVTVTDAAAKIDADDLLAFLADITEIQLMRFADYFGCTFSAVSAAQFPWVKMFRESTVAKFADVSNAFVELLLWNCL</sequence>
<feature type="compositionally biased region" description="Basic and acidic residues" evidence="1">
    <location>
        <begin position="1"/>
        <end position="13"/>
    </location>
</feature>
<feature type="region of interest" description="Disordered" evidence="1">
    <location>
        <begin position="1"/>
        <end position="27"/>
    </location>
</feature>
<feature type="compositionally biased region" description="Low complexity" evidence="1">
    <location>
        <begin position="85"/>
        <end position="94"/>
    </location>
</feature>